<reference evidence="4" key="1">
    <citation type="submission" date="2021-01" db="EMBL/GenBank/DDBJ databases">
        <title>Whole genome shotgun sequence of Rhizocola hellebori NBRC 109834.</title>
        <authorList>
            <person name="Komaki H."/>
            <person name="Tamura T."/>
        </authorList>
    </citation>
    <scope>NUCLEOTIDE SEQUENCE</scope>
    <source>
        <strain evidence="4">NBRC 109834</strain>
    </source>
</reference>
<dbReference type="Pfam" id="PF13581">
    <property type="entry name" value="HATPase_c_2"/>
    <property type="match status" value="1"/>
</dbReference>
<evidence type="ECO:0000313" key="5">
    <source>
        <dbReference type="Proteomes" id="UP000612899"/>
    </source>
</evidence>
<dbReference type="Proteomes" id="UP000612899">
    <property type="component" value="Unassembled WGS sequence"/>
</dbReference>
<accession>A0A8J3QIH1</accession>
<evidence type="ECO:0000259" key="3">
    <source>
        <dbReference type="SMART" id="SM00331"/>
    </source>
</evidence>
<dbReference type="RefSeq" id="WP_203914069.1">
    <property type="nucleotide sequence ID" value="NZ_BONY01000092.1"/>
</dbReference>
<comment type="caution">
    <text evidence="4">The sequence shown here is derived from an EMBL/GenBank/DDBJ whole genome shotgun (WGS) entry which is preliminary data.</text>
</comment>
<keyword evidence="5" id="KW-1185">Reference proteome</keyword>
<dbReference type="Gene3D" id="3.30.450.40">
    <property type="match status" value="1"/>
</dbReference>
<evidence type="ECO:0008006" key="6">
    <source>
        <dbReference type="Google" id="ProtNLM"/>
    </source>
</evidence>
<dbReference type="PANTHER" id="PTHR43156">
    <property type="entry name" value="STAGE II SPORULATION PROTEIN E-RELATED"/>
    <property type="match status" value="1"/>
</dbReference>
<dbReference type="InterPro" id="IPR036890">
    <property type="entry name" value="HATPase_C_sf"/>
</dbReference>
<dbReference type="SMART" id="SM00065">
    <property type="entry name" value="GAF"/>
    <property type="match status" value="1"/>
</dbReference>
<dbReference type="InterPro" id="IPR001932">
    <property type="entry name" value="PPM-type_phosphatase-like_dom"/>
</dbReference>
<keyword evidence="1" id="KW-0378">Hydrolase</keyword>
<dbReference type="InterPro" id="IPR029016">
    <property type="entry name" value="GAF-like_dom_sf"/>
</dbReference>
<dbReference type="Gene3D" id="3.60.40.10">
    <property type="entry name" value="PPM-type phosphatase domain"/>
    <property type="match status" value="1"/>
</dbReference>
<dbReference type="Gene3D" id="3.30.565.10">
    <property type="entry name" value="Histidine kinase-like ATPase, C-terminal domain"/>
    <property type="match status" value="1"/>
</dbReference>
<dbReference type="SUPFAM" id="SSF81606">
    <property type="entry name" value="PP2C-like"/>
    <property type="match status" value="1"/>
</dbReference>
<dbReference type="InterPro" id="IPR003018">
    <property type="entry name" value="GAF"/>
</dbReference>
<name>A0A8J3QIH1_9ACTN</name>
<feature type="domain" description="GAF" evidence="2">
    <location>
        <begin position="165"/>
        <end position="321"/>
    </location>
</feature>
<dbReference type="SUPFAM" id="SSF55781">
    <property type="entry name" value="GAF domain-like"/>
    <property type="match status" value="1"/>
</dbReference>
<evidence type="ECO:0000256" key="1">
    <source>
        <dbReference type="ARBA" id="ARBA00022801"/>
    </source>
</evidence>
<gene>
    <name evidence="4" type="ORF">Rhe02_84210</name>
</gene>
<dbReference type="AlphaFoldDB" id="A0A8J3QIH1"/>
<dbReference type="PANTHER" id="PTHR43156:SF2">
    <property type="entry name" value="STAGE II SPORULATION PROTEIN E"/>
    <property type="match status" value="1"/>
</dbReference>
<protein>
    <recommendedName>
        <fullName evidence="6">GAF domain-containing protein</fullName>
    </recommendedName>
</protein>
<dbReference type="Pfam" id="PF07228">
    <property type="entry name" value="SpoIIE"/>
    <property type="match status" value="1"/>
</dbReference>
<dbReference type="SUPFAM" id="SSF55874">
    <property type="entry name" value="ATPase domain of HSP90 chaperone/DNA topoisomerase II/histidine kinase"/>
    <property type="match status" value="1"/>
</dbReference>
<evidence type="ECO:0000313" key="4">
    <source>
        <dbReference type="EMBL" id="GIH10354.1"/>
    </source>
</evidence>
<proteinExistence type="predicted"/>
<dbReference type="InterPro" id="IPR036457">
    <property type="entry name" value="PPM-type-like_dom_sf"/>
</dbReference>
<dbReference type="Pfam" id="PF13185">
    <property type="entry name" value="GAF_2"/>
    <property type="match status" value="1"/>
</dbReference>
<evidence type="ECO:0000259" key="2">
    <source>
        <dbReference type="SMART" id="SM00065"/>
    </source>
</evidence>
<dbReference type="CDD" id="cd16936">
    <property type="entry name" value="HATPase_RsbW-like"/>
    <property type="match status" value="1"/>
</dbReference>
<dbReference type="EMBL" id="BONY01000092">
    <property type="protein sequence ID" value="GIH10354.1"/>
    <property type="molecule type" value="Genomic_DNA"/>
</dbReference>
<sequence length="679" mass="73108">MRPWSALVRAAGEVRAAHGEAELMACLQRWAGVISGEQSQVGWLPTAQAEPLVRRLEAQEAPCLVDRAPDGSVALGGRLGEGQHFLIGVQFSGTPKGMRDDELLVLAAAARVALLRGDPPDAGALHHLMALLEQSAAVRAATFEADSRLVDTLRDVGQRLTAQLDLDLMVQDATDAATEATGAQFGAFFYNLIDEYGESYTLYTLSGAPREAFAQFPMPRNTKVFAPTFNGECTVRSDDILADPRYGHQEPHYGMPKGHLPVRSYLAVPVISPTSKEVLGGFFFGHSAPAQFTGGHQRLAEGLAGHTAIALDNARLYARERSVATDLQRQMLPTFQATPGFRTVTRYLPAATASEVGGDWLDIIELSSGRTAFVVGDVMGRGVPAAGTMGQIRTAIRAYAMLDLPPSEVLRHSSKLAGEMSGRQFITCIYAVYDPIDQTLTYANAGHPGPAVIAPDGEVSFYEDRLGMPLRLGESFLERVIDFPQGSALVLYTDGLVERRGRPLLDGLADLRLALANLVAGAEDPDAACDEVIKRLTGGAHDDDVALLFARESGEAREVAVMPLTANPLAAAAGRRFAVDTLAKWKLTALQTNASMVVTELVSNAVRHTGAPLALRLQHRAHRLIVEVADGDERQPRQLRPALLDEGHRGLFIVNKLSQRWGTRPTAEGKVVWAELATG</sequence>
<dbReference type="GO" id="GO:0016791">
    <property type="term" value="F:phosphatase activity"/>
    <property type="evidence" value="ECO:0007669"/>
    <property type="project" value="TreeGrafter"/>
</dbReference>
<dbReference type="InterPro" id="IPR052016">
    <property type="entry name" value="Bact_Sigma-Reg"/>
</dbReference>
<dbReference type="InterPro" id="IPR003594">
    <property type="entry name" value="HATPase_dom"/>
</dbReference>
<organism evidence="4 5">
    <name type="scientific">Rhizocola hellebori</name>
    <dbReference type="NCBI Taxonomy" id="1392758"/>
    <lineage>
        <taxon>Bacteria</taxon>
        <taxon>Bacillati</taxon>
        <taxon>Actinomycetota</taxon>
        <taxon>Actinomycetes</taxon>
        <taxon>Micromonosporales</taxon>
        <taxon>Micromonosporaceae</taxon>
        <taxon>Rhizocola</taxon>
    </lineage>
</organism>
<feature type="domain" description="PPM-type phosphatase" evidence="3">
    <location>
        <begin position="341"/>
        <end position="552"/>
    </location>
</feature>
<dbReference type="SMART" id="SM00331">
    <property type="entry name" value="PP2C_SIG"/>
    <property type="match status" value="1"/>
</dbReference>